<evidence type="ECO:0000313" key="2">
    <source>
        <dbReference type="Proteomes" id="UP000799539"/>
    </source>
</evidence>
<dbReference type="OrthoDB" id="2831558at2759"/>
<dbReference type="AlphaFoldDB" id="A0A6A6FJ78"/>
<name>A0A6A6FJ78_9PEZI</name>
<dbReference type="Proteomes" id="UP000799539">
    <property type="component" value="Unassembled WGS sequence"/>
</dbReference>
<dbReference type="InterPro" id="IPR051035">
    <property type="entry name" value="Mito_inheritance_9"/>
</dbReference>
<dbReference type="PANTHER" id="PTHR36091:SF1">
    <property type="entry name" value="ALTERED INHERITANCE OF MITOCHONDRIA PROTEIN 9, MITOCHONDRIAL"/>
    <property type="match status" value="1"/>
</dbReference>
<dbReference type="GO" id="GO:0005739">
    <property type="term" value="C:mitochondrion"/>
    <property type="evidence" value="ECO:0007669"/>
    <property type="project" value="TreeGrafter"/>
</dbReference>
<proteinExistence type="predicted"/>
<dbReference type="PANTHER" id="PTHR36091">
    <property type="entry name" value="ALTERED INHERITANCE OF MITOCHONDRIA PROTEIN 9, MITOCHONDRIAL"/>
    <property type="match status" value="1"/>
</dbReference>
<accession>A0A6A6FJ78</accession>
<protein>
    <submittedName>
        <fullName evidence="1">Uncharacterized protein</fullName>
    </submittedName>
</protein>
<keyword evidence="2" id="KW-1185">Reference proteome</keyword>
<sequence>MSVDQRLGCIKSIGLYYRELPLLQFPVFGSLYLTSSAPVNAVRLDDHFCVGPLTAPYYWGRGLEQSAAIEPAFVFASVDPDFAQELSNDVDDKDASEEDRALNVKFRKRVASCVEMWAVAQQFIEKIAPTSRLHPSVLRVLAAPSQGWTDQVEALKWLLNDLAKRWDVLELPGESAYQPEQTGEVAEKLDEIEAIHRLKGHLTDLLRCGHDGWVSSDRWKEVLARYRLEYSRFVESVVESEECKTEEDKVKAVEKANRLWPFDQR</sequence>
<gene>
    <name evidence="1" type="ORF">CERZMDRAFT_96314</name>
</gene>
<dbReference type="EMBL" id="ML992670">
    <property type="protein sequence ID" value="KAF2213477.1"/>
    <property type="molecule type" value="Genomic_DNA"/>
</dbReference>
<evidence type="ECO:0000313" key="1">
    <source>
        <dbReference type="EMBL" id="KAF2213477.1"/>
    </source>
</evidence>
<organism evidence="1 2">
    <name type="scientific">Cercospora zeae-maydis SCOH1-5</name>
    <dbReference type="NCBI Taxonomy" id="717836"/>
    <lineage>
        <taxon>Eukaryota</taxon>
        <taxon>Fungi</taxon>
        <taxon>Dikarya</taxon>
        <taxon>Ascomycota</taxon>
        <taxon>Pezizomycotina</taxon>
        <taxon>Dothideomycetes</taxon>
        <taxon>Dothideomycetidae</taxon>
        <taxon>Mycosphaerellales</taxon>
        <taxon>Mycosphaerellaceae</taxon>
        <taxon>Cercospora</taxon>
    </lineage>
</organism>
<reference evidence="1" key="1">
    <citation type="journal article" date="2020" name="Stud. Mycol.">
        <title>101 Dothideomycetes genomes: a test case for predicting lifestyles and emergence of pathogens.</title>
        <authorList>
            <person name="Haridas S."/>
            <person name="Albert R."/>
            <person name="Binder M."/>
            <person name="Bloem J."/>
            <person name="Labutti K."/>
            <person name="Salamov A."/>
            <person name="Andreopoulos B."/>
            <person name="Baker S."/>
            <person name="Barry K."/>
            <person name="Bills G."/>
            <person name="Bluhm B."/>
            <person name="Cannon C."/>
            <person name="Castanera R."/>
            <person name="Culley D."/>
            <person name="Daum C."/>
            <person name="Ezra D."/>
            <person name="Gonzalez J."/>
            <person name="Henrissat B."/>
            <person name="Kuo A."/>
            <person name="Liang C."/>
            <person name="Lipzen A."/>
            <person name="Lutzoni F."/>
            <person name="Magnuson J."/>
            <person name="Mondo S."/>
            <person name="Nolan M."/>
            <person name="Ohm R."/>
            <person name="Pangilinan J."/>
            <person name="Park H.-J."/>
            <person name="Ramirez L."/>
            <person name="Alfaro M."/>
            <person name="Sun H."/>
            <person name="Tritt A."/>
            <person name="Yoshinaga Y."/>
            <person name="Zwiers L.-H."/>
            <person name="Turgeon B."/>
            <person name="Goodwin S."/>
            <person name="Spatafora J."/>
            <person name="Crous P."/>
            <person name="Grigoriev I."/>
        </authorList>
    </citation>
    <scope>NUCLEOTIDE SEQUENCE</scope>
    <source>
        <strain evidence="1">SCOH1-5</strain>
    </source>
</reference>